<protein>
    <submittedName>
        <fullName evidence="1">Uncharacterized protein</fullName>
    </submittedName>
</protein>
<dbReference type="EMBL" id="JTCM02000023">
    <property type="protein sequence ID" value="NEU73451.1"/>
    <property type="molecule type" value="Genomic_DNA"/>
</dbReference>
<reference evidence="1 2" key="1">
    <citation type="journal article" date="2015" name="Genome Announc.">
        <title>Draft Genome Sequence of Cyanobacterium Hassallia byssoidea Strain VB512170, Isolated from Monuments in India.</title>
        <authorList>
            <person name="Singh D."/>
            <person name="Chandrababunaidu M.M."/>
            <person name="Panda A."/>
            <person name="Sen D."/>
            <person name="Bhattacharyya S."/>
            <person name="Adhikary S.P."/>
            <person name="Tripathy S."/>
        </authorList>
    </citation>
    <scope>NUCLEOTIDE SEQUENCE [LARGE SCALE GENOMIC DNA]</scope>
    <source>
        <strain evidence="1 2">VB512170</strain>
    </source>
</reference>
<dbReference type="Proteomes" id="UP000031549">
    <property type="component" value="Unassembled WGS sequence"/>
</dbReference>
<evidence type="ECO:0000313" key="2">
    <source>
        <dbReference type="Proteomes" id="UP000031549"/>
    </source>
</evidence>
<evidence type="ECO:0000313" key="1">
    <source>
        <dbReference type="EMBL" id="NEU73451.1"/>
    </source>
</evidence>
<dbReference type="AlphaFoldDB" id="A0A846HAG7"/>
<gene>
    <name evidence="1" type="ORF">PI95_012975</name>
</gene>
<organism evidence="1 2">
    <name type="scientific">Hassallia byssoidea VB512170</name>
    <dbReference type="NCBI Taxonomy" id="1304833"/>
    <lineage>
        <taxon>Bacteria</taxon>
        <taxon>Bacillati</taxon>
        <taxon>Cyanobacteriota</taxon>
        <taxon>Cyanophyceae</taxon>
        <taxon>Nostocales</taxon>
        <taxon>Tolypothrichaceae</taxon>
        <taxon>Hassallia</taxon>
    </lineage>
</organism>
<dbReference type="RefSeq" id="WP_163518852.1">
    <property type="nucleotide sequence ID" value="NZ_JTCM02000023.1"/>
</dbReference>
<accession>A0A846HAG7</accession>
<keyword evidence="2" id="KW-1185">Reference proteome</keyword>
<comment type="caution">
    <text evidence="1">The sequence shown here is derived from an EMBL/GenBank/DDBJ whole genome shotgun (WGS) entry which is preliminary data.</text>
</comment>
<proteinExistence type="predicted"/>
<sequence length="54" mass="5792">MQISSVAADNQLVKLVRRGAIALYEGKTVVALVRSHPCKVACGGVIVFNIYCTK</sequence>
<name>A0A846HAG7_9CYAN</name>